<sequence>MRRVNTCLDLSVYGFSFVVIGVAKVSHFEIMCRAFGRIPTVGTFRRFYVNSISNGWLSFLKRGDASVCPLSTSWFGGTSIVKDPLPVDEAVDLPFVELLNENQMSLLDFVKSANPFKVKVGERTLAENEVPLITETEDRVISPSPQIISLVDHTIQDELNVNSGKRNKRAAFVYGSPPVKKAQTEGIVISDSRPSTAGKSPTALQRLIRQGEQASAGSGSAAPATKDATSSSVTPTLEHALEDSLHDNVRTLPPTGRFFVLSSSSADTDITVASQVVSLVSSSHAGVSVPATESAGDGHPLSAPEFETGTLSATPSHGSSADDIYESQTVESTTAMNVYVPNWNVTNNGRVDDPINFHSLLDNVTPPGYWAALRNQSDIGFLNAFNINFAQHICIAYELRLRYEHEIVTREKFEKKFTDSVAVVQQMDAEVAELKVKLEKSESEVTEVGELRKRVSDLEALAAVKAGEVASLTTQNAGLLEKVSVVELESDSLKIQVVSEGKMRE</sequence>
<evidence type="ECO:0000256" key="1">
    <source>
        <dbReference type="SAM" id="MobiDB-lite"/>
    </source>
</evidence>
<dbReference type="Proteomes" id="UP001151760">
    <property type="component" value="Unassembled WGS sequence"/>
</dbReference>
<feature type="compositionally biased region" description="Low complexity" evidence="1">
    <location>
        <begin position="214"/>
        <end position="224"/>
    </location>
</feature>
<organism evidence="2 3">
    <name type="scientific">Tanacetum coccineum</name>
    <dbReference type="NCBI Taxonomy" id="301880"/>
    <lineage>
        <taxon>Eukaryota</taxon>
        <taxon>Viridiplantae</taxon>
        <taxon>Streptophyta</taxon>
        <taxon>Embryophyta</taxon>
        <taxon>Tracheophyta</taxon>
        <taxon>Spermatophyta</taxon>
        <taxon>Magnoliopsida</taxon>
        <taxon>eudicotyledons</taxon>
        <taxon>Gunneridae</taxon>
        <taxon>Pentapetalae</taxon>
        <taxon>asterids</taxon>
        <taxon>campanulids</taxon>
        <taxon>Asterales</taxon>
        <taxon>Asteraceae</taxon>
        <taxon>Asteroideae</taxon>
        <taxon>Anthemideae</taxon>
        <taxon>Anthemidinae</taxon>
        <taxon>Tanacetum</taxon>
    </lineage>
</organism>
<evidence type="ECO:0000313" key="2">
    <source>
        <dbReference type="EMBL" id="GJT06031.1"/>
    </source>
</evidence>
<evidence type="ECO:0008006" key="4">
    <source>
        <dbReference type="Google" id="ProtNLM"/>
    </source>
</evidence>
<name>A0ABQ5AY17_9ASTR</name>
<feature type="region of interest" description="Disordered" evidence="1">
    <location>
        <begin position="184"/>
        <end position="203"/>
    </location>
</feature>
<feature type="region of interest" description="Disordered" evidence="1">
    <location>
        <begin position="210"/>
        <end position="234"/>
    </location>
</feature>
<evidence type="ECO:0000313" key="3">
    <source>
        <dbReference type="Proteomes" id="UP001151760"/>
    </source>
</evidence>
<proteinExistence type="predicted"/>
<gene>
    <name evidence="2" type="ORF">Tco_0840493</name>
</gene>
<keyword evidence="3" id="KW-1185">Reference proteome</keyword>
<reference evidence="2" key="2">
    <citation type="submission" date="2022-01" db="EMBL/GenBank/DDBJ databases">
        <authorList>
            <person name="Yamashiro T."/>
            <person name="Shiraishi A."/>
            <person name="Satake H."/>
            <person name="Nakayama K."/>
        </authorList>
    </citation>
    <scope>NUCLEOTIDE SEQUENCE</scope>
</reference>
<reference evidence="2" key="1">
    <citation type="journal article" date="2022" name="Int. J. Mol. Sci.">
        <title>Draft Genome of Tanacetum Coccineum: Genomic Comparison of Closely Related Tanacetum-Family Plants.</title>
        <authorList>
            <person name="Yamashiro T."/>
            <person name="Shiraishi A."/>
            <person name="Nakayama K."/>
            <person name="Satake H."/>
        </authorList>
    </citation>
    <scope>NUCLEOTIDE SEQUENCE</scope>
</reference>
<accession>A0ABQ5AY17</accession>
<comment type="caution">
    <text evidence="2">The sequence shown here is derived from an EMBL/GenBank/DDBJ whole genome shotgun (WGS) entry which is preliminary data.</text>
</comment>
<dbReference type="EMBL" id="BQNB010012634">
    <property type="protein sequence ID" value="GJT06031.1"/>
    <property type="molecule type" value="Genomic_DNA"/>
</dbReference>
<protein>
    <recommendedName>
        <fullName evidence="4">Transposase (Putative), gypsy type</fullName>
    </recommendedName>
</protein>
<feature type="compositionally biased region" description="Polar residues" evidence="1">
    <location>
        <begin position="192"/>
        <end position="203"/>
    </location>
</feature>